<reference evidence="1 2" key="1">
    <citation type="journal article" date="2017" name="Curr. Biol.">
        <title>Genome architecture and evolution of a unichromosomal asexual nematode.</title>
        <authorList>
            <person name="Fradin H."/>
            <person name="Zegar C."/>
            <person name="Gutwein M."/>
            <person name="Lucas J."/>
            <person name="Kovtun M."/>
            <person name="Corcoran D."/>
            <person name="Baugh L.R."/>
            <person name="Kiontke K."/>
            <person name="Gunsalus K."/>
            <person name="Fitch D.H."/>
            <person name="Piano F."/>
        </authorList>
    </citation>
    <scope>NUCLEOTIDE SEQUENCE [LARGE SCALE GENOMIC DNA]</scope>
    <source>
        <strain evidence="1">PF1309</strain>
    </source>
</reference>
<gene>
    <name evidence="1" type="ORF">WR25_22962</name>
</gene>
<dbReference type="AlphaFoldDB" id="A0A2A2KYF8"/>
<dbReference type="OrthoDB" id="5877161at2759"/>
<keyword evidence="2" id="KW-1185">Reference proteome</keyword>
<organism evidence="1 2">
    <name type="scientific">Diploscapter pachys</name>
    <dbReference type="NCBI Taxonomy" id="2018661"/>
    <lineage>
        <taxon>Eukaryota</taxon>
        <taxon>Metazoa</taxon>
        <taxon>Ecdysozoa</taxon>
        <taxon>Nematoda</taxon>
        <taxon>Chromadorea</taxon>
        <taxon>Rhabditida</taxon>
        <taxon>Rhabditina</taxon>
        <taxon>Rhabditomorpha</taxon>
        <taxon>Rhabditoidea</taxon>
        <taxon>Rhabditidae</taxon>
        <taxon>Diploscapter</taxon>
    </lineage>
</organism>
<evidence type="ECO:0000313" key="1">
    <source>
        <dbReference type="EMBL" id="PAV78940.1"/>
    </source>
</evidence>
<proteinExistence type="predicted"/>
<sequence>MAVQTAEFVIGSLVTMVRIDEIAVLTDSEIVIGWIRREPMPKDGTFIRNRFLEIREIVMRLKGKGVKVRFGHTPGQTNPADICTRPDLEVDLEKAGWWHGPQFCLDPFDSMNLAEIAEGLHEYPEAMIMAIRMEDDQNELIDLSRFSTMSKAIRVMVLVWKFVRHIIHRMPKPMKEARLRRHPNLTLKSESFISCAEQREARTQLYLAHQSEPVTRRYIESKMKENHVG</sequence>
<accession>A0A2A2KYF8</accession>
<comment type="caution">
    <text evidence="1">The sequence shown here is derived from an EMBL/GenBank/DDBJ whole genome shotgun (WGS) entry which is preliminary data.</text>
</comment>
<evidence type="ECO:0000313" key="2">
    <source>
        <dbReference type="Proteomes" id="UP000218231"/>
    </source>
</evidence>
<name>A0A2A2KYF8_9BILA</name>
<protein>
    <submittedName>
        <fullName evidence="1">Uncharacterized protein</fullName>
    </submittedName>
</protein>
<dbReference type="EMBL" id="LIAE01007492">
    <property type="protein sequence ID" value="PAV78940.1"/>
    <property type="molecule type" value="Genomic_DNA"/>
</dbReference>
<dbReference type="STRING" id="2018661.A0A2A2KYF8"/>
<dbReference type="Proteomes" id="UP000218231">
    <property type="component" value="Unassembled WGS sequence"/>
</dbReference>